<dbReference type="InterPro" id="IPR002182">
    <property type="entry name" value="NB-ARC"/>
</dbReference>
<keyword evidence="2" id="KW-0433">Leucine-rich repeat</keyword>
<dbReference type="SUPFAM" id="SSF52540">
    <property type="entry name" value="P-loop containing nucleoside triphosphate hydrolases"/>
    <property type="match status" value="1"/>
</dbReference>
<dbReference type="FunFam" id="3.40.50.10140:FF:000007">
    <property type="entry name" value="Disease resistance protein (TIR-NBS-LRR class)"/>
    <property type="match status" value="1"/>
</dbReference>
<evidence type="ECO:0000256" key="3">
    <source>
        <dbReference type="ARBA" id="ARBA00022737"/>
    </source>
</evidence>
<comment type="catalytic activity">
    <reaction evidence="7">
        <text>NAD(+) + H2O = ADP-D-ribose + nicotinamide + H(+)</text>
        <dbReference type="Rhea" id="RHEA:16301"/>
        <dbReference type="ChEBI" id="CHEBI:15377"/>
        <dbReference type="ChEBI" id="CHEBI:15378"/>
        <dbReference type="ChEBI" id="CHEBI:17154"/>
        <dbReference type="ChEBI" id="CHEBI:57540"/>
        <dbReference type="ChEBI" id="CHEBI:57967"/>
        <dbReference type="EC" id="3.2.2.6"/>
    </reaction>
    <physiologicalReaction direction="left-to-right" evidence="7">
        <dbReference type="Rhea" id="RHEA:16302"/>
    </physiologicalReaction>
</comment>
<dbReference type="InterPro" id="IPR044974">
    <property type="entry name" value="Disease_R_plants"/>
</dbReference>
<dbReference type="Pfam" id="PF00560">
    <property type="entry name" value="LRR_1"/>
    <property type="match status" value="1"/>
</dbReference>
<dbReference type="InterPro" id="IPR027417">
    <property type="entry name" value="P-loop_NTPase"/>
</dbReference>
<dbReference type="PANTHER" id="PTHR11017:SF479">
    <property type="entry name" value="DISEASE RESISTANCE PROTEIN (TIR-NBS-LRR CLASS) FAMILY"/>
    <property type="match status" value="1"/>
</dbReference>
<dbReference type="GO" id="GO:0007165">
    <property type="term" value="P:signal transduction"/>
    <property type="evidence" value="ECO:0007669"/>
    <property type="project" value="InterPro"/>
</dbReference>
<dbReference type="SMART" id="SM00369">
    <property type="entry name" value="LRR_TYP"/>
    <property type="match status" value="5"/>
</dbReference>
<sequence length="1257" mass="143085">MAASASLWSLKKYDVFLSFRGEDTRNNFTSHLYKALCDKDIETYIDENSLERGDEITPALVDAIRQSNIAIVVFSRDYASSSWCLTELVHILECHNKEKQIVLPIFYHVDPSDIRKQRGGYGEAFEKHEERFKDSMNKVREWRSALETAANLSGWDSKDRVEAKLIEEIVRDVLRKLNNLTSSDGLEGLIGIEKHIRKIKKFLSFQSTDVHVVGICGMGGIGKTTIADVVFKQLLSQFEGSCFLANVREETEKLGIRSLRDELLAQLLKDENIYSGNPSLKPALVRRLRRKRVLLVLDDVNDYEQFEYLAGGDWFGPESRIIVTTRDLQVLTNINANAKYEVKKYEVRQLDYDDAHQLFSLTAFKGIESPRSDYVEVSKEVALYAGGVPLVIKTLGSYLRSCVLKGKPWEMTLETLKECSPENVQKKLVISYKGLNKMERAVFLDIACFFKGTYRDDAADVLKNLYKSANWLIENLIEKSLLTTRGYERQLWMHDLLQEMGWEIVREESKKLGKRSRLWIAQEVCDVLEDDKGTEAIEKIILDVDKMVEDIRLSAMVFQGMSNLRLLKIYSFCDTNKCKVYFPEGLRSLPRALRYLEWPAFPANSLPSKSMLRNLVELKMPYSQLEQLWDGSIAQPLEKLTHIDLGHSTKLAQFPNLSGAPNLEIVNLEHCTSLLEVPSSHLQNVDKLIDVNLSHCTSLSSLPDTIVARALKVLKLSGCCRLTSIPQIIGTSMESLYLDSTSIKEVPSSIGSHSHLSLLSVENCECLESLPSSIHELEFIESLELRRCSVLENIPELPKNMKELALGGSPIKEIPSSIESLSRLESIHLSSCQRLESLPSGIFKLRYLTQLVLSNCSNLRNFPEILEPIENIRVLRLNGTGIRQLPSSIHNLIRLRHLDLSWCRSLEGLPNKMCIMHSLQILSLSNCQKLDRLSTLAGLTSLESLNLSGTSITRIPPSIKRLSKLEGLRIKNCKNLQSLTELPLCLEYLDASECPLLETLPNSEKVLALGASCDDYHIREESVVSFLFYGCLNLDSSNVMINFRYRVLRKALRYEPGDYLGYIPSVNCCFPGSEVPEWFNYRSEGSSIKIKLPPQWNKTNFLGFVVCAVASGDYYPHPVSLRLSSYFRLLKTNHSKTELFPWRFNGGSLEDDVPTLNSPHIFTWFQCQMYDQDAAEASFEFFFDEWINETYVRSSRTKVIRCGIRMLYRQDGEEFGFKPYNLYLIDGPTDAFSKPVSSGSGRITVEFDLHQHMIRYS</sequence>
<evidence type="ECO:0000256" key="2">
    <source>
        <dbReference type="ARBA" id="ARBA00022614"/>
    </source>
</evidence>
<dbReference type="GO" id="GO:0043531">
    <property type="term" value="F:ADP binding"/>
    <property type="evidence" value="ECO:0007669"/>
    <property type="project" value="InterPro"/>
</dbReference>
<evidence type="ECO:0000313" key="10">
    <source>
        <dbReference type="Proteomes" id="UP000030645"/>
    </source>
</evidence>
<dbReference type="InterPro" id="IPR032675">
    <property type="entry name" value="LRR_dom_sf"/>
</dbReference>
<keyword evidence="4" id="KW-0378">Hydrolase</keyword>
<dbReference type="Gene3D" id="3.40.50.300">
    <property type="entry name" value="P-loop containing nucleotide triphosphate hydrolases"/>
    <property type="match status" value="1"/>
</dbReference>
<dbReference type="InterPro" id="IPR042197">
    <property type="entry name" value="Apaf_helical"/>
</dbReference>
<keyword evidence="5" id="KW-0611">Plant defense</keyword>
<dbReference type="AlphaFoldDB" id="W9QZ30"/>
<dbReference type="PANTHER" id="PTHR11017">
    <property type="entry name" value="LEUCINE-RICH REPEAT-CONTAINING PROTEIN"/>
    <property type="match status" value="1"/>
</dbReference>
<evidence type="ECO:0000256" key="7">
    <source>
        <dbReference type="ARBA" id="ARBA00047304"/>
    </source>
</evidence>
<dbReference type="Pfam" id="PF23247">
    <property type="entry name" value="LRR_RPS2"/>
    <property type="match status" value="1"/>
</dbReference>
<dbReference type="InterPro" id="IPR057135">
    <property type="entry name" value="At4g27190-like_LRR"/>
</dbReference>
<dbReference type="STRING" id="981085.W9QZ30"/>
<dbReference type="Pfam" id="PF01582">
    <property type="entry name" value="TIR"/>
    <property type="match status" value="1"/>
</dbReference>
<dbReference type="InterPro" id="IPR003591">
    <property type="entry name" value="Leu-rich_rpt_typical-subtyp"/>
</dbReference>
<dbReference type="PRINTS" id="PR00364">
    <property type="entry name" value="DISEASERSIST"/>
</dbReference>
<dbReference type="Pfam" id="PF20160">
    <property type="entry name" value="C-JID"/>
    <property type="match status" value="1"/>
</dbReference>
<dbReference type="SUPFAM" id="SSF52047">
    <property type="entry name" value="RNI-like"/>
    <property type="match status" value="2"/>
</dbReference>
<dbReference type="GO" id="GO:0061809">
    <property type="term" value="F:NAD+ nucleosidase activity, cyclic ADP-ribose generating"/>
    <property type="evidence" value="ECO:0007669"/>
    <property type="project" value="UniProtKB-EC"/>
</dbReference>
<proteinExistence type="predicted"/>
<keyword evidence="3" id="KW-0677">Repeat</keyword>
<dbReference type="SUPFAM" id="SSF52200">
    <property type="entry name" value="Toll/Interleukin receptor TIR domain"/>
    <property type="match status" value="1"/>
</dbReference>
<dbReference type="Gene3D" id="3.40.50.10140">
    <property type="entry name" value="Toll/interleukin-1 receptor homology (TIR) domain"/>
    <property type="match status" value="1"/>
</dbReference>
<dbReference type="InterPro" id="IPR035897">
    <property type="entry name" value="Toll_tir_struct_dom_sf"/>
</dbReference>
<dbReference type="InterPro" id="IPR036390">
    <property type="entry name" value="WH_DNA-bd_sf"/>
</dbReference>
<evidence type="ECO:0000256" key="1">
    <source>
        <dbReference type="ARBA" id="ARBA00011982"/>
    </source>
</evidence>
<evidence type="ECO:0000256" key="4">
    <source>
        <dbReference type="ARBA" id="ARBA00022801"/>
    </source>
</evidence>
<dbReference type="Proteomes" id="UP000030645">
    <property type="component" value="Unassembled WGS sequence"/>
</dbReference>
<evidence type="ECO:0000259" key="8">
    <source>
        <dbReference type="PROSITE" id="PS50104"/>
    </source>
</evidence>
<protein>
    <recommendedName>
        <fullName evidence="1">ADP-ribosyl cyclase/cyclic ADP-ribose hydrolase</fullName>
        <ecNumber evidence="1">3.2.2.6</ecNumber>
    </recommendedName>
</protein>
<dbReference type="InterPro" id="IPR011713">
    <property type="entry name" value="Leu-rich_rpt_3"/>
</dbReference>
<evidence type="ECO:0000256" key="5">
    <source>
        <dbReference type="ARBA" id="ARBA00022821"/>
    </source>
</evidence>
<dbReference type="SMART" id="SM00255">
    <property type="entry name" value="TIR"/>
    <property type="match status" value="1"/>
</dbReference>
<reference evidence="10" key="1">
    <citation type="submission" date="2013-01" db="EMBL/GenBank/DDBJ databases">
        <title>Draft Genome Sequence of a Mulberry Tree, Morus notabilis C.K. Schneid.</title>
        <authorList>
            <person name="He N."/>
            <person name="Zhao S."/>
        </authorList>
    </citation>
    <scope>NUCLEOTIDE SEQUENCE</scope>
</reference>
<dbReference type="InterPro" id="IPR000157">
    <property type="entry name" value="TIR_dom"/>
</dbReference>
<dbReference type="EMBL" id="KE343439">
    <property type="protein sequence ID" value="EXB29477.1"/>
    <property type="molecule type" value="Genomic_DNA"/>
</dbReference>
<dbReference type="InterPro" id="IPR058192">
    <property type="entry name" value="WHD_ROQ1-like"/>
</dbReference>
<dbReference type="Pfam" id="PF07725">
    <property type="entry name" value="LRR_3"/>
    <property type="match status" value="1"/>
</dbReference>
<feature type="domain" description="TIR" evidence="8">
    <location>
        <begin position="11"/>
        <end position="177"/>
    </location>
</feature>
<dbReference type="Gene3D" id="1.10.8.430">
    <property type="entry name" value="Helical domain of apoptotic protease-activating factors"/>
    <property type="match status" value="1"/>
</dbReference>
<name>W9QZ30_9ROSA</name>
<dbReference type="Pfam" id="PF00931">
    <property type="entry name" value="NB-ARC"/>
    <property type="match status" value="1"/>
</dbReference>
<accession>W9QZ30</accession>
<dbReference type="PROSITE" id="PS50104">
    <property type="entry name" value="TIR"/>
    <property type="match status" value="1"/>
</dbReference>
<dbReference type="SUPFAM" id="SSF46785">
    <property type="entry name" value="Winged helix' DNA-binding domain"/>
    <property type="match status" value="1"/>
</dbReference>
<dbReference type="Pfam" id="PF23282">
    <property type="entry name" value="WHD_ROQ1"/>
    <property type="match status" value="1"/>
</dbReference>
<dbReference type="GO" id="GO:0006952">
    <property type="term" value="P:defense response"/>
    <property type="evidence" value="ECO:0007669"/>
    <property type="project" value="UniProtKB-KW"/>
</dbReference>
<dbReference type="InterPro" id="IPR001611">
    <property type="entry name" value="Leu-rich_rpt"/>
</dbReference>
<evidence type="ECO:0000313" key="9">
    <source>
        <dbReference type="EMBL" id="EXB29477.1"/>
    </source>
</evidence>
<organism evidence="9 10">
    <name type="scientific">Morus notabilis</name>
    <dbReference type="NCBI Taxonomy" id="981085"/>
    <lineage>
        <taxon>Eukaryota</taxon>
        <taxon>Viridiplantae</taxon>
        <taxon>Streptophyta</taxon>
        <taxon>Embryophyta</taxon>
        <taxon>Tracheophyta</taxon>
        <taxon>Spermatophyta</taxon>
        <taxon>Magnoliopsida</taxon>
        <taxon>eudicotyledons</taxon>
        <taxon>Gunneridae</taxon>
        <taxon>Pentapetalae</taxon>
        <taxon>rosids</taxon>
        <taxon>fabids</taxon>
        <taxon>Rosales</taxon>
        <taxon>Moraceae</taxon>
        <taxon>Moreae</taxon>
        <taxon>Morus</taxon>
    </lineage>
</organism>
<keyword evidence="10" id="KW-1185">Reference proteome</keyword>
<gene>
    <name evidence="9" type="ORF">L484_022149</name>
</gene>
<dbReference type="InterPro" id="IPR045344">
    <property type="entry name" value="C-JID"/>
</dbReference>
<dbReference type="Gene3D" id="3.80.10.10">
    <property type="entry name" value="Ribonuclease Inhibitor"/>
    <property type="match status" value="2"/>
</dbReference>
<keyword evidence="6" id="KW-0520">NAD</keyword>
<dbReference type="EC" id="3.2.2.6" evidence="1"/>
<dbReference type="eggNOG" id="ENOG502SI7S">
    <property type="taxonomic scope" value="Eukaryota"/>
</dbReference>
<evidence type="ECO:0000256" key="6">
    <source>
        <dbReference type="ARBA" id="ARBA00023027"/>
    </source>
</evidence>